<protein>
    <submittedName>
        <fullName evidence="2">GTP cyclohydrolase I FolE2</fullName>
    </submittedName>
</protein>
<proteinExistence type="predicted"/>
<dbReference type="PANTHER" id="PTHR36445">
    <property type="entry name" value="GTP CYCLOHYDROLASE MPTA"/>
    <property type="match status" value="1"/>
</dbReference>
<reference evidence="2" key="1">
    <citation type="journal article" date="2020" name="mSystems">
        <title>Genome- and Community-Level Interaction Insights into Carbon Utilization and Element Cycling Functions of Hydrothermarchaeota in Hydrothermal Sediment.</title>
        <authorList>
            <person name="Zhou Z."/>
            <person name="Liu Y."/>
            <person name="Xu W."/>
            <person name="Pan J."/>
            <person name="Luo Z.H."/>
            <person name="Li M."/>
        </authorList>
    </citation>
    <scope>NUCLEOTIDE SEQUENCE [LARGE SCALE GENOMIC DNA]</scope>
    <source>
        <strain evidence="2">HyVt-237</strain>
    </source>
</reference>
<dbReference type="Pfam" id="PF02649">
    <property type="entry name" value="GCHY-1"/>
    <property type="match status" value="1"/>
</dbReference>
<accession>A0A7C1BEG8</accession>
<dbReference type="PANTHER" id="PTHR36445:SF1">
    <property type="entry name" value="GTP CYCLOHYDROLASE MPTA"/>
    <property type="match status" value="1"/>
</dbReference>
<feature type="non-terminal residue" evidence="2">
    <location>
        <position position="73"/>
    </location>
</feature>
<gene>
    <name evidence="2" type="ORF">ENG67_05405</name>
</gene>
<dbReference type="AlphaFoldDB" id="A0A7C1BEG8"/>
<sequence length="73" mass="8378">MRDVQNEPDYRNIPLDKVGVEGLLYPINVMHREEGLMSTVATVSLTVDLPHNFRGTHMSRFVEVLKRFHGLIS</sequence>
<dbReference type="EMBL" id="DRBW01000201">
    <property type="protein sequence ID" value="HDM90623.1"/>
    <property type="molecule type" value="Genomic_DNA"/>
</dbReference>
<dbReference type="GO" id="GO:0003934">
    <property type="term" value="F:GTP cyclohydrolase I activity"/>
    <property type="evidence" value="ECO:0007669"/>
    <property type="project" value="InterPro"/>
</dbReference>
<dbReference type="Proteomes" id="UP000885931">
    <property type="component" value="Unassembled WGS sequence"/>
</dbReference>
<name>A0A7C1BEG8_UNCW3</name>
<keyword evidence="1" id="KW-0378">Hydrolase</keyword>
<evidence type="ECO:0000256" key="1">
    <source>
        <dbReference type="ARBA" id="ARBA00022801"/>
    </source>
</evidence>
<dbReference type="Gene3D" id="3.10.270.10">
    <property type="entry name" value="Urate Oxidase"/>
    <property type="match status" value="1"/>
</dbReference>
<dbReference type="InterPro" id="IPR003801">
    <property type="entry name" value="GTP_cyclohydrolase_FolE2/MptA"/>
</dbReference>
<evidence type="ECO:0000313" key="2">
    <source>
        <dbReference type="EMBL" id="HDM90623.1"/>
    </source>
</evidence>
<comment type="caution">
    <text evidence="2">The sequence shown here is derived from an EMBL/GenBank/DDBJ whole genome shotgun (WGS) entry which is preliminary data.</text>
</comment>
<organism evidence="2">
    <name type="scientific">candidate division WOR-3 bacterium</name>
    <dbReference type="NCBI Taxonomy" id="2052148"/>
    <lineage>
        <taxon>Bacteria</taxon>
        <taxon>Bacteria division WOR-3</taxon>
    </lineage>
</organism>